<evidence type="ECO:0000256" key="1">
    <source>
        <dbReference type="SAM" id="MobiDB-lite"/>
    </source>
</evidence>
<dbReference type="VEuPathDB" id="CryptoDB:Chro.60518"/>
<evidence type="ECO:0000313" key="2">
    <source>
        <dbReference type="EMBL" id="CUV06878.1"/>
    </source>
</evidence>
<reference evidence="2" key="1">
    <citation type="submission" date="2015-08" db="EMBL/GenBank/DDBJ databases">
        <authorList>
            <person name="Babu N.S."/>
            <person name="Beckwith C.J."/>
            <person name="Beseler K.G."/>
            <person name="Brison A."/>
            <person name="Carone J.V."/>
            <person name="Caskin T.P."/>
            <person name="Diamond M."/>
            <person name="Durham M.E."/>
            <person name="Foxe J.M."/>
            <person name="Go M."/>
            <person name="Henderson B.A."/>
            <person name="Jones I.B."/>
            <person name="McGettigan J.A."/>
            <person name="Micheletti S.J."/>
            <person name="Nasrallah M.E."/>
            <person name="Ortiz D."/>
            <person name="Piller C.R."/>
            <person name="Privatt S.R."/>
            <person name="Schneider S.L."/>
            <person name="Sharp S."/>
            <person name="Smith T.C."/>
            <person name="Stanton J.D."/>
            <person name="Ullery H.E."/>
            <person name="Wilson R.J."/>
            <person name="Serrano M.G."/>
            <person name="Buck G."/>
            <person name="Lee V."/>
            <person name="Wang Y."/>
            <person name="Carvalho R."/>
            <person name="Voegtly L."/>
            <person name="Shi R."/>
            <person name="Duckworth R."/>
            <person name="Johnson A."/>
            <person name="Loviza R."/>
            <person name="Walstead R."/>
            <person name="Shah Z."/>
            <person name="Kiflezghi M."/>
            <person name="Wade K."/>
            <person name="Ball S.L."/>
            <person name="Bradley K.W."/>
            <person name="Asai D.J."/>
            <person name="Bowman C.A."/>
            <person name="Russell D.A."/>
            <person name="Pope W.H."/>
            <person name="Jacobs-Sera D."/>
            <person name="Hendrix R.W."/>
            <person name="Hatfull G.F."/>
        </authorList>
    </citation>
    <scope>NUCLEOTIDE SEQUENCE [LARGE SCALE GENOMIC DNA]</scope>
</reference>
<name>A0A0S4THI3_CRYHO</name>
<dbReference type="VEuPathDB" id="CryptoDB:GY17_00000473"/>
<proteinExistence type="predicted"/>
<feature type="region of interest" description="Disordered" evidence="1">
    <location>
        <begin position="239"/>
        <end position="311"/>
    </location>
</feature>
<dbReference type="Proteomes" id="UP000199752">
    <property type="component" value="Chromosome 6"/>
</dbReference>
<gene>
    <name evidence="2" type="ORF">CHUDEA6_4520</name>
</gene>
<dbReference type="VEuPathDB" id="CryptoDB:CHUDEA6_4520"/>
<dbReference type="AlphaFoldDB" id="A0A0S4THI3"/>
<feature type="compositionally biased region" description="Low complexity" evidence="1">
    <location>
        <begin position="292"/>
        <end position="311"/>
    </location>
</feature>
<dbReference type="EMBL" id="LN877952">
    <property type="protein sequence ID" value="CUV06878.1"/>
    <property type="molecule type" value="Genomic_DNA"/>
</dbReference>
<dbReference type="VEuPathDB" id="CryptoDB:ChTU502y2012_382g0030"/>
<protein>
    <submittedName>
        <fullName evidence="2">Uncharacterized protein</fullName>
    </submittedName>
</protein>
<feature type="compositionally biased region" description="Low complexity" evidence="1">
    <location>
        <begin position="241"/>
        <end position="268"/>
    </location>
</feature>
<organism evidence="2">
    <name type="scientific">Cryptosporidium hominis</name>
    <dbReference type="NCBI Taxonomy" id="237895"/>
    <lineage>
        <taxon>Eukaryota</taxon>
        <taxon>Sar</taxon>
        <taxon>Alveolata</taxon>
        <taxon>Apicomplexa</taxon>
        <taxon>Conoidasida</taxon>
        <taxon>Coccidia</taxon>
        <taxon>Eucoccidiorida</taxon>
        <taxon>Eimeriorina</taxon>
        <taxon>Cryptosporidiidae</taxon>
        <taxon>Cryptosporidium</taxon>
    </lineage>
</organism>
<sequence>MSQSSTLWNQSYSRELIMDHSEGIDWISGDGFLENIKDSHFVDYSDPNQVNMEDPLGNNFYDCTDLDDSFHNYLMKGLLGENVEGGSGSNNLNVSSVNSIRGQSNVGVTISHNNDSICHNIDHRIDSVGIGVGSLGGEVGGVLGVGLGGVGGGIEIGLGVQVGEVRNQGEKEFENISCSYTGNSHSHQLEPPNEDLVEDQSNCYRISATSNNLGISSNHGLLLGVSSSSKALGATPSAQISSSLSSSSSSSSSSLASSSSSSSSSPSLTLNSGLPPISLPPRAIPPINLSQSLMTPTTSASSSSVSPISFSPNSIQSGPKLMGFDHSFSMENTQKRVRVEPEERIRMGIFDDSLVKSDVKFTDHQIVELDSSKGRRWSNNSTTSTISSNFSINTSDGGCVSHINDSVNNENLGLMSHDFQQDKFCNTEDLGSQKPKMADQSYEMGVIEDENYSMGGQMEGEFFMNSDNYLTEEEKLKLRRRGRRRRPGKLNISKQLTKDLTFYCFK</sequence>
<accession>A0A0S4THI3</accession>